<name>A0A7J5ZFR1_DISMA</name>
<evidence type="ECO:0000313" key="1">
    <source>
        <dbReference type="EMBL" id="KAF3859839.1"/>
    </source>
</evidence>
<gene>
    <name evidence="1" type="ORF">F7725_000094</name>
</gene>
<dbReference type="AlphaFoldDB" id="A0A7J5ZFR1"/>
<proteinExistence type="predicted"/>
<dbReference type="InterPro" id="IPR039598">
    <property type="entry name" value="HMGXB3"/>
</dbReference>
<dbReference type="PANTHER" id="PTHR17609">
    <property type="entry name" value="HMG DOMAIN-CONTAINING PROTEIN 3"/>
    <property type="match status" value="1"/>
</dbReference>
<comment type="caution">
    <text evidence="1">The sequence shown here is derived from an EMBL/GenBank/DDBJ whole genome shotgun (WGS) entry which is preliminary data.</text>
</comment>
<reference evidence="1 2" key="1">
    <citation type="submission" date="2020-03" db="EMBL/GenBank/DDBJ databases">
        <title>Dissostichus mawsoni Genome sequencing and assembly.</title>
        <authorList>
            <person name="Park H."/>
        </authorList>
    </citation>
    <scope>NUCLEOTIDE SEQUENCE [LARGE SCALE GENOMIC DNA]</scope>
    <source>
        <strain evidence="1">DM0001</strain>
        <tissue evidence="1">Muscle</tissue>
    </source>
</reference>
<accession>A0A7J5ZFR1</accession>
<organism evidence="1 2">
    <name type="scientific">Dissostichus mawsoni</name>
    <name type="common">Antarctic cod</name>
    <dbReference type="NCBI Taxonomy" id="36200"/>
    <lineage>
        <taxon>Eukaryota</taxon>
        <taxon>Metazoa</taxon>
        <taxon>Chordata</taxon>
        <taxon>Craniata</taxon>
        <taxon>Vertebrata</taxon>
        <taxon>Euteleostomi</taxon>
        <taxon>Actinopterygii</taxon>
        <taxon>Neopterygii</taxon>
        <taxon>Teleostei</taxon>
        <taxon>Neoteleostei</taxon>
        <taxon>Acanthomorphata</taxon>
        <taxon>Eupercaria</taxon>
        <taxon>Perciformes</taxon>
        <taxon>Notothenioidei</taxon>
        <taxon>Nototheniidae</taxon>
        <taxon>Dissostichus</taxon>
    </lineage>
</organism>
<dbReference type="EMBL" id="JAAKFY010000002">
    <property type="protein sequence ID" value="KAF3859839.1"/>
    <property type="molecule type" value="Genomic_DNA"/>
</dbReference>
<evidence type="ECO:0000313" key="2">
    <source>
        <dbReference type="Proteomes" id="UP000518266"/>
    </source>
</evidence>
<sequence>MFFSHFKNCCTEHPTTDGPDGRSSDGSAAAATWHNISTAPNILMSKRKTTTCCFCSLQLKRKNLQMHIQRHHSSKTSDITANRHLKSHFQDLCTVFMSKNLTWVSPVSWKRATGHMTMQEKWASRSLTYSPLATNSPIVHDEGILTDMVVNKWFSKNTESECLRRKLAADTEGAPLSVEVYLGQEQGHIYFSVLESHISSYSRLGRVMVHYDDNKSTWHCPCTKPRKSCPHTSIAKWHLQQSRPDFFKKMQSCHEDSSQHFHLRQHLW</sequence>
<dbReference type="PANTHER" id="PTHR17609:SF3">
    <property type="entry name" value="SAP DOMAIN-CONTAINING PROTEIN"/>
    <property type="match status" value="1"/>
</dbReference>
<protein>
    <submittedName>
        <fullName evidence="1">Uncharacterized protein</fullName>
    </submittedName>
</protein>
<dbReference type="Proteomes" id="UP000518266">
    <property type="component" value="Unassembled WGS sequence"/>
</dbReference>
<dbReference type="OrthoDB" id="6159302at2759"/>
<keyword evidence="2" id="KW-1185">Reference proteome</keyword>